<dbReference type="Gene3D" id="1.10.30.10">
    <property type="entry name" value="High mobility group box domain"/>
    <property type="match status" value="1"/>
</dbReference>
<sequence length="161" mass="17697">MSSMTTAIIAKFTESIDTDKEYGLAEILSILSADYKAVKAITTPTKSAKPAKVPGAPRKAAKKLNFDEDGNSIEADSSESEKKPRKKNVKRERDADGNIIKKRAPSAYNIFVAEKIAEIKKENPGIDSKEVFKKAIEAWNQKKAENFIATSSEEDANNSDE</sequence>
<evidence type="ECO:0000259" key="2">
    <source>
        <dbReference type="PROSITE" id="PS50118"/>
    </source>
</evidence>
<organism evidence="3">
    <name type="scientific">viral metagenome</name>
    <dbReference type="NCBI Taxonomy" id="1070528"/>
    <lineage>
        <taxon>unclassified sequences</taxon>
        <taxon>metagenomes</taxon>
        <taxon>organismal metagenomes</taxon>
    </lineage>
</organism>
<dbReference type="EMBL" id="MN740301">
    <property type="protein sequence ID" value="QHT99062.1"/>
    <property type="molecule type" value="Genomic_DNA"/>
</dbReference>
<evidence type="ECO:0000256" key="1">
    <source>
        <dbReference type="SAM" id="MobiDB-lite"/>
    </source>
</evidence>
<protein>
    <recommendedName>
        <fullName evidence="2">HMG box domain-containing protein</fullName>
    </recommendedName>
</protein>
<feature type="region of interest" description="Disordered" evidence="1">
    <location>
        <begin position="44"/>
        <end position="100"/>
    </location>
</feature>
<dbReference type="Pfam" id="PF00505">
    <property type="entry name" value="HMG_box"/>
    <property type="match status" value="1"/>
</dbReference>
<name>A0A6C0J157_9ZZZZ</name>
<dbReference type="AlphaFoldDB" id="A0A6C0J157"/>
<dbReference type="InterPro" id="IPR036910">
    <property type="entry name" value="HMG_box_dom_sf"/>
</dbReference>
<proteinExistence type="predicted"/>
<dbReference type="SUPFAM" id="SSF47095">
    <property type="entry name" value="HMG-box"/>
    <property type="match status" value="1"/>
</dbReference>
<dbReference type="CDD" id="cd00084">
    <property type="entry name" value="HMG-box_SF"/>
    <property type="match status" value="1"/>
</dbReference>
<reference evidence="3" key="1">
    <citation type="journal article" date="2020" name="Nature">
        <title>Giant virus diversity and host interactions through global metagenomics.</title>
        <authorList>
            <person name="Schulz F."/>
            <person name="Roux S."/>
            <person name="Paez-Espino D."/>
            <person name="Jungbluth S."/>
            <person name="Walsh D.A."/>
            <person name="Denef V.J."/>
            <person name="McMahon K.D."/>
            <person name="Konstantinidis K.T."/>
            <person name="Eloe-Fadrosh E.A."/>
            <person name="Kyrpides N.C."/>
            <person name="Woyke T."/>
        </authorList>
    </citation>
    <scope>NUCLEOTIDE SEQUENCE</scope>
    <source>
        <strain evidence="3">GVMAG-M-3300025695-21</strain>
    </source>
</reference>
<evidence type="ECO:0000313" key="3">
    <source>
        <dbReference type="EMBL" id="QHT99062.1"/>
    </source>
</evidence>
<dbReference type="InterPro" id="IPR009071">
    <property type="entry name" value="HMG_box_dom"/>
</dbReference>
<feature type="domain" description="HMG box" evidence="2">
    <location>
        <begin position="101"/>
        <end position="161"/>
    </location>
</feature>
<accession>A0A6C0J157</accession>
<dbReference type="PROSITE" id="PS50118">
    <property type="entry name" value="HMG_BOX_2"/>
    <property type="match status" value="1"/>
</dbReference>